<proteinExistence type="predicted"/>
<dbReference type="RefSeq" id="WP_090966204.1">
    <property type="nucleotide sequence ID" value="NZ_FOOA01000025.1"/>
</dbReference>
<dbReference type="EMBL" id="JACIDO010000013">
    <property type="protein sequence ID" value="MBB3937906.1"/>
    <property type="molecule type" value="Genomic_DNA"/>
</dbReference>
<protein>
    <submittedName>
        <fullName evidence="2">Uncharacterized protein</fullName>
    </submittedName>
</protein>
<feature type="compositionally biased region" description="Basic and acidic residues" evidence="1">
    <location>
        <begin position="22"/>
        <end position="65"/>
    </location>
</feature>
<sequence length="65" mass="7827">MPTFRVHFDTGEVFVVEAESPEDARRKAQNRSEPRLSDRERITSIKLDRTARHQSRRETRLTRFR</sequence>
<evidence type="ECO:0000313" key="3">
    <source>
        <dbReference type="Proteomes" id="UP000531216"/>
    </source>
</evidence>
<dbReference type="Proteomes" id="UP000531216">
    <property type="component" value="Unassembled WGS sequence"/>
</dbReference>
<name>A0A7W6FW76_9HYPH</name>
<gene>
    <name evidence="2" type="ORF">GGR05_004075</name>
</gene>
<keyword evidence="3" id="KW-1185">Reference proteome</keyword>
<organism evidence="2 3">
    <name type="scientific">Aureimonas phyllosphaerae</name>
    <dbReference type="NCBI Taxonomy" id="1166078"/>
    <lineage>
        <taxon>Bacteria</taxon>
        <taxon>Pseudomonadati</taxon>
        <taxon>Pseudomonadota</taxon>
        <taxon>Alphaproteobacteria</taxon>
        <taxon>Hyphomicrobiales</taxon>
        <taxon>Aurantimonadaceae</taxon>
        <taxon>Aureimonas</taxon>
    </lineage>
</organism>
<feature type="region of interest" description="Disordered" evidence="1">
    <location>
        <begin position="19"/>
        <end position="65"/>
    </location>
</feature>
<accession>A0A7W6FW76</accession>
<dbReference type="AlphaFoldDB" id="A0A7W6FW76"/>
<evidence type="ECO:0000313" key="2">
    <source>
        <dbReference type="EMBL" id="MBB3937906.1"/>
    </source>
</evidence>
<evidence type="ECO:0000256" key="1">
    <source>
        <dbReference type="SAM" id="MobiDB-lite"/>
    </source>
</evidence>
<reference evidence="2 3" key="1">
    <citation type="submission" date="2020-08" db="EMBL/GenBank/DDBJ databases">
        <title>Genomic Encyclopedia of Type Strains, Phase IV (KMG-IV): sequencing the most valuable type-strain genomes for metagenomic binning, comparative biology and taxonomic classification.</title>
        <authorList>
            <person name="Goeker M."/>
        </authorList>
    </citation>
    <scope>NUCLEOTIDE SEQUENCE [LARGE SCALE GENOMIC DNA]</scope>
    <source>
        <strain evidence="2 3">DSM 25024</strain>
    </source>
</reference>
<comment type="caution">
    <text evidence="2">The sequence shown here is derived from an EMBL/GenBank/DDBJ whole genome shotgun (WGS) entry which is preliminary data.</text>
</comment>